<dbReference type="Pfam" id="PF09148">
    <property type="entry name" value="DUF1934"/>
    <property type="match status" value="1"/>
</dbReference>
<comment type="caution">
    <text evidence="1">The sequence shown here is derived from an EMBL/GenBank/DDBJ whole genome shotgun (WGS) entry which is preliminary data.</text>
</comment>
<gene>
    <name evidence="1" type="ORF">ACFQ4A_08060</name>
</gene>
<dbReference type="EMBL" id="JBHTNH010000016">
    <property type="protein sequence ID" value="MFD1361609.1"/>
    <property type="molecule type" value="Genomic_DNA"/>
</dbReference>
<name>A0ABW3ZTN1_9BACI</name>
<dbReference type="InterPro" id="IPR012674">
    <property type="entry name" value="Calycin"/>
</dbReference>
<dbReference type="Gene3D" id="2.40.128.20">
    <property type="match status" value="1"/>
</dbReference>
<organism evidence="1 2">
    <name type="scientific">Lentibacillus salinarum</name>
    <dbReference type="NCBI Taxonomy" id="446820"/>
    <lineage>
        <taxon>Bacteria</taxon>
        <taxon>Bacillati</taxon>
        <taxon>Bacillota</taxon>
        <taxon>Bacilli</taxon>
        <taxon>Bacillales</taxon>
        <taxon>Bacillaceae</taxon>
        <taxon>Lentibacillus</taxon>
    </lineage>
</organism>
<proteinExistence type="predicted"/>
<accession>A0ABW3ZTN1</accession>
<dbReference type="InterPro" id="IPR015231">
    <property type="entry name" value="DUF1934"/>
</dbReference>
<dbReference type="SUPFAM" id="SSF50814">
    <property type="entry name" value="Lipocalins"/>
    <property type="match status" value="1"/>
</dbReference>
<reference evidence="2" key="1">
    <citation type="journal article" date="2019" name="Int. J. Syst. Evol. Microbiol.">
        <title>The Global Catalogue of Microorganisms (GCM) 10K type strain sequencing project: providing services to taxonomists for standard genome sequencing and annotation.</title>
        <authorList>
            <consortium name="The Broad Institute Genomics Platform"/>
            <consortium name="The Broad Institute Genome Sequencing Center for Infectious Disease"/>
            <person name="Wu L."/>
            <person name="Ma J."/>
        </authorList>
    </citation>
    <scope>NUCLEOTIDE SEQUENCE [LARGE SCALE GENOMIC DNA]</scope>
    <source>
        <strain evidence="2">CCUG 54822</strain>
    </source>
</reference>
<dbReference type="RefSeq" id="WP_382399332.1">
    <property type="nucleotide sequence ID" value="NZ_JBHTNH010000016.1"/>
</dbReference>
<protein>
    <submittedName>
        <fullName evidence="1">DUF1934 domain-containing protein</fullName>
    </submittedName>
</protein>
<dbReference type="Proteomes" id="UP001597178">
    <property type="component" value="Unassembled WGS sequence"/>
</dbReference>
<keyword evidence="2" id="KW-1185">Reference proteome</keyword>
<evidence type="ECO:0000313" key="2">
    <source>
        <dbReference type="Proteomes" id="UP001597178"/>
    </source>
</evidence>
<evidence type="ECO:0000313" key="1">
    <source>
        <dbReference type="EMBL" id="MFD1361609.1"/>
    </source>
</evidence>
<sequence length="148" mass="16847">MAQKQRPVAVALLTVIDDNGEKEYNTVKATGSFYPTNNMDVLTYDETVEDGSIVNNMLTLNKDKVSVKRNGPVVMHQQFREHGTTENVYQHPHGNIHMETFTRSISYQRLSDGQNGKLTIDYTVRLNGQDERAHQLTLTIRHKEEGSQ</sequence>